<evidence type="ECO:0000313" key="2">
    <source>
        <dbReference type="Proteomes" id="UP000603453"/>
    </source>
</evidence>
<reference evidence="1" key="1">
    <citation type="submission" date="2020-12" db="EMBL/GenBank/DDBJ databases">
        <title>Metabolic potential, ecology and presence of endohyphal bacteria is reflected in genomic diversity of Mucoromycotina.</title>
        <authorList>
            <person name="Muszewska A."/>
            <person name="Okrasinska A."/>
            <person name="Steczkiewicz K."/>
            <person name="Drgas O."/>
            <person name="Orlowska M."/>
            <person name="Perlinska-Lenart U."/>
            <person name="Aleksandrzak-Piekarczyk T."/>
            <person name="Szatraj K."/>
            <person name="Zielenkiewicz U."/>
            <person name="Pilsyk S."/>
            <person name="Malc E."/>
            <person name="Mieczkowski P."/>
            <person name="Kruszewska J.S."/>
            <person name="Biernat P."/>
            <person name="Pawlowska J."/>
        </authorList>
    </citation>
    <scope>NUCLEOTIDE SEQUENCE</scope>
    <source>
        <strain evidence="1">WA0000017839</strain>
    </source>
</reference>
<sequence length="75" mass="8346">MRDNIIQHGDLLREELSADTIIRVLDGESGADILEKSDILKITPKGIKRNHAESDRSFAIKKKVTDKKMVSAGDI</sequence>
<dbReference type="AlphaFoldDB" id="A0A8H7V7X2"/>
<proteinExistence type="predicted"/>
<dbReference type="OrthoDB" id="2537769at2759"/>
<dbReference type="EMBL" id="JAEPRD010000003">
    <property type="protein sequence ID" value="KAG2213456.1"/>
    <property type="molecule type" value="Genomic_DNA"/>
</dbReference>
<organism evidence="1 2">
    <name type="scientific">Mucor saturninus</name>
    <dbReference type="NCBI Taxonomy" id="64648"/>
    <lineage>
        <taxon>Eukaryota</taxon>
        <taxon>Fungi</taxon>
        <taxon>Fungi incertae sedis</taxon>
        <taxon>Mucoromycota</taxon>
        <taxon>Mucoromycotina</taxon>
        <taxon>Mucoromycetes</taxon>
        <taxon>Mucorales</taxon>
        <taxon>Mucorineae</taxon>
        <taxon>Mucoraceae</taxon>
        <taxon>Mucor</taxon>
    </lineage>
</organism>
<gene>
    <name evidence="1" type="ORF">INT47_009130</name>
</gene>
<name>A0A8H7V7X2_9FUNG</name>
<keyword evidence="2" id="KW-1185">Reference proteome</keyword>
<dbReference type="Proteomes" id="UP000603453">
    <property type="component" value="Unassembled WGS sequence"/>
</dbReference>
<comment type="caution">
    <text evidence="1">The sequence shown here is derived from an EMBL/GenBank/DDBJ whole genome shotgun (WGS) entry which is preliminary data.</text>
</comment>
<protein>
    <submittedName>
        <fullName evidence="1">Uncharacterized protein</fullName>
    </submittedName>
</protein>
<accession>A0A8H7V7X2</accession>
<evidence type="ECO:0000313" key="1">
    <source>
        <dbReference type="EMBL" id="KAG2213456.1"/>
    </source>
</evidence>